<reference evidence="2" key="1">
    <citation type="journal article" date="2019" name="Int. J. Syst. Evol. Microbiol.">
        <title>The Global Catalogue of Microorganisms (GCM) 10K type strain sequencing project: providing services to taxonomists for standard genome sequencing and annotation.</title>
        <authorList>
            <consortium name="The Broad Institute Genomics Platform"/>
            <consortium name="The Broad Institute Genome Sequencing Center for Infectious Disease"/>
            <person name="Wu L."/>
            <person name="Ma J."/>
        </authorList>
    </citation>
    <scope>NUCLEOTIDE SEQUENCE [LARGE SCALE GENOMIC DNA]</scope>
    <source>
        <strain evidence="2">KCTC 62192</strain>
    </source>
</reference>
<dbReference type="Proteomes" id="UP001595443">
    <property type="component" value="Unassembled WGS sequence"/>
</dbReference>
<dbReference type="RefSeq" id="WP_377831437.1">
    <property type="nucleotide sequence ID" value="NZ_JBHRSK010000002.1"/>
</dbReference>
<dbReference type="EMBL" id="JBHRSK010000002">
    <property type="protein sequence ID" value="MFC2966812.1"/>
    <property type="molecule type" value="Genomic_DNA"/>
</dbReference>
<organism evidence="1 2">
    <name type="scientific">Acidimangrovimonas pyrenivorans</name>
    <dbReference type="NCBI Taxonomy" id="2030798"/>
    <lineage>
        <taxon>Bacteria</taxon>
        <taxon>Pseudomonadati</taxon>
        <taxon>Pseudomonadota</taxon>
        <taxon>Alphaproteobacteria</taxon>
        <taxon>Rhodobacterales</taxon>
        <taxon>Paracoccaceae</taxon>
        <taxon>Acidimangrovimonas</taxon>
    </lineage>
</organism>
<proteinExistence type="predicted"/>
<accession>A0ABV7AC65</accession>
<protein>
    <submittedName>
        <fullName evidence="1">Uncharacterized protein</fullName>
    </submittedName>
</protein>
<evidence type="ECO:0000313" key="2">
    <source>
        <dbReference type="Proteomes" id="UP001595443"/>
    </source>
</evidence>
<name>A0ABV7AC65_9RHOB</name>
<comment type="caution">
    <text evidence="1">The sequence shown here is derived from an EMBL/GenBank/DDBJ whole genome shotgun (WGS) entry which is preliminary data.</text>
</comment>
<evidence type="ECO:0000313" key="1">
    <source>
        <dbReference type="EMBL" id="MFC2966812.1"/>
    </source>
</evidence>
<keyword evidence="2" id="KW-1185">Reference proteome</keyword>
<gene>
    <name evidence="1" type="ORF">ACFOES_01780</name>
</gene>
<sequence>MSGSDLAAWTKRRDEIRERAVIEVSDHLRRHGLGLHEVVSLADDGHALDQVETLIGEADRAFPDPEVLKRRLMEVLGCLEALSFVRADEMSLEGRGPRDVFGAIDWHGARLADLATRFGPVLTPSEAVSPR</sequence>